<dbReference type="InterPro" id="IPR036638">
    <property type="entry name" value="HLH_DNA-bd_sf"/>
</dbReference>
<dbReference type="AlphaFoldDB" id="A0AAV2Z7M3"/>
<dbReference type="SMART" id="SM00353">
    <property type="entry name" value="HLH"/>
    <property type="match status" value="1"/>
</dbReference>
<dbReference type="Gene3D" id="4.10.280.10">
    <property type="entry name" value="Helix-loop-helix DNA-binding domain"/>
    <property type="match status" value="1"/>
</dbReference>
<dbReference type="GO" id="GO:0046983">
    <property type="term" value="F:protein dimerization activity"/>
    <property type="evidence" value="ECO:0007669"/>
    <property type="project" value="InterPro"/>
</dbReference>
<protein>
    <recommendedName>
        <fullName evidence="2">BHLH domain-containing protein</fullName>
    </recommendedName>
</protein>
<evidence type="ECO:0000256" key="1">
    <source>
        <dbReference type="SAM" id="MobiDB-lite"/>
    </source>
</evidence>
<feature type="region of interest" description="Disordered" evidence="1">
    <location>
        <begin position="349"/>
        <end position="368"/>
    </location>
</feature>
<dbReference type="SUPFAM" id="SSF81383">
    <property type="entry name" value="F-box domain"/>
    <property type="match status" value="1"/>
</dbReference>
<dbReference type="Proteomes" id="UP001146120">
    <property type="component" value="Unassembled WGS sequence"/>
</dbReference>
<dbReference type="SUPFAM" id="SSF47459">
    <property type="entry name" value="HLH, helix-loop-helix DNA-binding domain"/>
    <property type="match status" value="1"/>
</dbReference>
<feature type="compositionally biased region" description="Polar residues" evidence="1">
    <location>
        <begin position="154"/>
        <end position="170"/>
    </location>
</feature>
<comment type="caution">
    <text evidence="3">The sequence shown here is derived from an EMBL/GenBank/DDBJ whole genome shotgun (WGS) entry which is preliminary data.</text>
</comment>
<proteinExistence type="predicted"/>
<feature type="domain" description="BHLH" evidence="2">
    <location>
        <begin position="180"/>
        <end position="231"/>
    </location>
</feature>
<dbReference type="PANTHER" id="PTHR35796">
    <property type="entry name" value="HYPOTHETICAL CYTOSOLIC PROTEIN"/>
    <property type="match status" value="1"/>
</dbReference>
<evidence type="ECO:0000313" key="4">
    <source>
        <dbReference type="Proteomes" id="UP001146120"/>
    </source>
</evidence>
<evidence type="ECO:0000259" key="2">
    <source>
        <dbReference type="PROSITE" id="PS50888"/>
    </source>
</evidence>
<organism evidence="3 4">
    <name type="scientific">Lagenidium giganteum</name>
    <dbReference type="NCBI Taxonomy" id="4803"/>
    <lineage>
        <taxon>Eukaryota</taxon>
        <taxon>Sar</taxon>
        <taxon>Stramenopiles</taxon>
        <taxon>Oomycota</taxon>
        <taxon>Peronosporomycetes</taxon>
        <taxon>Pythiales</taxon>
        <taxon>Pythiaceae</taxon>
    </lineage>
</organism>
<feature type="region of interest" description="Disordered" evidence="1">
    <location>
        <begin position="117"/>
        <end position="170"/>
    </location>
</feature>
<dbReference type="Pfam" id="PF00010">
    <property type="entry name" value="HLH"/>
    <property type="match status" value="1"/>
</dbReference>
<dbReference type="PROSITE" id="PS50888">
    <property type="entry name" value="BHLH"/>
    <property type="match status" value="1"/>
</dbReference>
<reference evidence="3" key="2">
    <citation type="journal article" date="2023" name="Microbiol Resour">
        <title>Decontamination and Annotation of the Draft Genome Sequence of the Oomycete Lagenidium giganteum ARSEF 373.</title>
        <authorList>
            <person name="Morgan W.R."/>
            <person name="Tartar A."/>
        </authorList>
    </citation>
    <scope>NUCLEOTIDE SEQUENCE</scope>
    <source>
        <strain evidence="3">ARSEF 373</strain>
    </source>
</reference>
<evidence type="ECO:0000313" key="3">
    <source>
        <dbReference type="EMBL" id="DBA03418.1"/>
    </source>
</evidence>
<dbReference type="InterPro" id="IPR036047">
    <property type="entry name" value="F-box-like_dom_sf"/>
</dbReference>
<reference evidence="3" key="1">
    <citation type="submission" date="2022-11" db="EMBL/GenBank/DDBJ databases">
        <authorList>
            <person name="Morgan W.R."/>
            <person name="Tartar A."/>
        </authorList>
    </citation>
    <scope>NUCLEOTIDE SEQUENCE</scope>
    <source>
        <strain evidence="3">ARSEF 373</strain>
    </source>
</reference>
<dbReference type="PANTHER" id="PTHR35796:SF3">
    <property type="entry name" value="BHLH DOMAIN-CONTAINING PROTEIN"/>
    <property type="match status" value="1"/>
</dbReference>
<sequence>MDDLRAFTVSSAGDGDASGAFWPCMDDGVSTALMPAMSMPMMPMMAPPPAQVNTTPGYYFPPNDVERGVPSFSHGAEDAAPPLVNAMAPPPAIPSGFFDDLLSSSADEGEWRLRMTAQDRGDDSLNRLPPVVDASESTSGEDGESAASSAASQLVGTSLPPSTRRAVTSATASRLLQLENNYERKKKRAKINRKDLNSRFQELMDILHLKEDRKLNRAKILEKAIDHIYSLMDQVEVLTAQVNGQDGKNTTTTTAVAPSPAPPVAMTKHTRTAQTVSSRPMYHAHKHQSPWAVAPVPVGPMMWVPCPMMPSQSAIAPNKPNTMPHNGMNATGRPDMQQRRALVTTGMAPSPSLKRARNTGNTVGAGAPPRVTSTSSALMWMVQELPGFLAFCDAWSLTALMCTCKEVAVCARADHLWQRLCAVRWAITSDAVLASRAHQQWKEWHATNRMPHCPSLTSGVLFSSGQSHGIHVWGVLARRSNGLTTRSVLLRGKATAMQVVEIHVVVQNLSNRRVYLTDDISVAARYSDGTSTCDLGMFLPFSADSGAHLIPHLININSKACVYEALAKTVLLQGDMCTMSVFLHCDGFDLEQEFLERAKILRVAFQCDVKGQPGVKQTVQLQAPSHRIEEIVAKYYSFAVASDK</sequence>
<keyword evidence="4" id="KW-1185">Reference proteome</keyword>
<gene>
    <name evidence="3" type="ORF">N0F65_002826</name>
</gene>
<dbReference type="EMBL" id="DAKRPA010000019">
    <property type="protein sequence ID" value="DBA03418.1"/>
    <property type="molecule type" value="Genomic_DNA"/>
</dbReference>
<accession>A0AAV2Z7M3</accession>
<dbReference type="InterPro" id="IPR011598">
    <property type="entry name" value="bHLH_dom"/>
</dbReference>
<name>A0AAV2Z7M3_9STRA</name>